<dbReference type="RefSeq" id="WP_019540422.1">
    <property type="nucleotide sequence ID" value="NZ_LT605205.1"/>
</dbReference>
<evidence type="ECO:0000256" key="1">
    <source>
        <dbReference type="SAM" id="Phobius"/>
    </source>
</evidence>
<organism evidence="2 3">
    <name type="scientific">Proteiniphilum saccharofermentans</name>
    <dbReference type="NCBI Taxonomy" id="1642647"/>
    <lineage>
        <taxon>Bacteria</taxon>
        <taxon>Pseudomonadati</taxon>
        <taxon>Bacteroidota</taxon>
        <taxon>Bacteroidia</taxon>
        <taxon>Bacteroidales</taxon>
        <taxon>Dysgonomonadaceae</taxon>
        <taxon>Proteiniphilum</taxon>
    </lineage>
</organism>
<dbReference type="STRING" id="1642647.PSM36_1475"/>
<keyword evidence="3" id="KW-1185">Reference proteome</keyword>
<evidence type="ECO:0000313" key="3">
    <source>
        <dbReference type="Proteomes" id="UP000187464"/>
    </source>
</evidence>
<dbReference type="EMBL" id="LT605205">
    <property type="protein sequence ID" value="SCD20296.1"/>
    <property type="molecule type" value="Genomic_DNA"/>
</dbReference>
<keyword evidence="1" id="KW-0812">Transmembrane</keyword>
<proteinExistence type="predicted"/>
<evidence type="ECO:0000313" key="2">
    <source>
        <dbReference type="EMBL" id="SCD20296.1"/>
    </source>
</evidence>
<sequence>MTTDIRHLLDKYFEGDSSAEEEKILRRYFAQDNLPEDLKVYASIFCFLDDEAAALAVLNEIRSENNVPARRRPVFLRKLLTIAAVAASLLIAILLLTRPDRQSSLNESYVWVDGKQITDPATVRKYAEASFGKVQSESDIIEDQLRFILE</sequence>
<accession>A0A1R3SVF4</accession>
<dbReference type="AlphaFoldDB" id="A0A1R3SVF4"/>
<keyword evidence="1" id="KW-0472">Membrane</keyword>
<keyword evidence="1" id="KW-1133">Transmembrane helix</keyword>
<gene>
    <name evidence="2" type="ORF">PSM36_1475</name>
</gene>
<feature type="transmembrane region" description="Helical" evidence="1">
    <location>
        <begin position="79"/>
        <end position="97"/>
    </location>
</feature>
<dbReference type="KEGG" id="psac:PSM36_1475"/>
<name>A0A1R3SVF4_9BACT</name>
<dbReference type="Proteomes" id="UP000187464">
    <property type="component" value="Chromosome I"/>
</dbReference>
<reference evidence="2 3" key="1">
    <citation type="submission" date="2016-08" db="EMBL/GenBank/DDBJ databases">
        <authorList>
            <person name="Seilhamer J.J."/>
        </authorList>
    </citation>
    <scope>NUCLEOTIDE SEQUENCE [LARGE SCALE GENOMIC DNA]</scope>
    <source>
        <strain evidence="2">M3/6</strain>
    </source>
</reference>
<protein>
    <submittedName>
        <fullName evidence="2">Putative membrane protein</fullName>
    </submittedName>
</protein>